<dbReference type="InterPro" id="IPR029065">
    <property type="entry name" value="Enolase_C-like"/>
</dbReference>
<dbReference type="EMBL" id="JARQBI010000032">
    <property type="protein sequence ID" value="MDT2797621.1"/>
    <property type="molecule type" value="Genomic_DNA"/>
</dbReference>
<evidence type="ECO:0000256" key="4">
    <source>
        <dbReference type="ARBA" id="ARBA00023239"/>
    </source>
</evidence>
<evidence type="ECO:0000313" key="8">
    <source>
        <dbReference type="EMBL" id="MDT2797621.1"/>
    </source>
</evidence>
<dbReference type="GO" id="GO:0043748">
    <property type="term" value="F:O-succinylbenzoate synthase activity"/>
    <property type="evidence" value="ECO:0007669"/>
    <property type="project" value="UniProtKB-EC"/>
</dbReference>
<dbReference type="SFLD" id="SFLDS00001">
    <property type="entry name" value="Enolase"/>
    <property type="match status" value="1"/>
</dbReference>
<protein>
    <recommendedName>
        <fullName evidence="5 6">o-succinylbenzoate synthase</fullName>
        <ecNumber evidence="5 6">4.2.1.113</ecNumber>
    </recommendedName>
</protein>
<dbReference type="SUPFAM" id="SSF54826">
    <property type="entry name" value="Enolase N-terminal domain-like"/>
    <property type="match status" value="1"/>
</dbReference>
<name>A0AAW8TQC3_9ENTE</name>
<sequence length="369" mass="41084">MMKISNITLYHIQIPFKQAIQTSYGQLTHKECVVLTLQSDQGLVGLGELTALPHPDYVQEFLAGELLVLKRYLLPLLANQDLTPQSFMQKAAKIRGHQMAKAAIEMALWDLYAKLQEKSLSYFLPPTLSTAPVGISFGIQNSPQALLAKVDQAVLQGYQRVKVKIAPDKDYDYLAPIRQKYPNLCLMADANASYTLAQTTTFKRLDELGLAMIEQPLRVSDFVEHAKLQQQISTPICLDENICQMDDLKTMTALHSGQVINLKLPRVGGLIPALEMLEYSKAHQVKAWIGGMYEAGIARAFHLHVASIKGLDFPADLSATAHYFEQDIISQTFVAENGEIRVPRGRGIGVSLDQQALTKFTLNKFSQKI</sequence>
<dbReference type="InterPro" id="IPR036849">
    <property type="entry name" value="Enolase-like_C_sf"/>
</dbReference>
<dbReference type="InterPro" id="IPR010197">
    <property type="entry name" value="OSBS/NAAAR"/>
</dbReference>
<evidence type="ECO:0000256" key="3">
    <source>
        <dbReference type="ARBA" id="ARBA00022842"/>
    </source>
</evidence>
<dbReference type="InterPro" id="IPR029017">
    <property type="entry name" value="Enolase-like_N"/>
</dbReference>
<reference evidence="8" key="1">
    <citation type="submission" date="2023-03" db="EMBL/GenBank/DDBJ databases">
        <authorList>
            <person name="Shen W."/>
            <person name="Cai J."/>
        </authorList>
    </citation>
    <scope>NUCLEOTIDE SEQUENCE</scope>
    <source>
        <strain evidence="8">B245-2</strain>
    </source>
</reference>
<keyword evidence="4 8" id="KW-0456">Lyase</keyword>
<dbReference type="EC" id="4.2.1.113" evidence="5 6"/>
<keyword evidence="2" id="KW-0479">Metal-binding</keyword>
<dbReference type="Gene3D" id="3.30.390.10">
    <property type="entry name" value="Enolase-like, N-terminal domain"/>
    <property type="match status" value="1"/>
</dbReference>
<gene>
    <name evidence="8" type="primary">menC</name>
    <name evidence="8" type="ORF">P7H47_10265</name>
</gene>
<evidence type="ECO:0000256" key="5">
    <source>
        <dbReference type="ARBA" id="ARBA00029491"/>
    </source>
</evidence>
<dbReference type="Pfam" id="PF13378">
    <property type="entry name" value="MR_MLE_C"/>
    <property type="match status" value="1"/>
</dbReference>
<dbReference type="PANTHER" id="PTHR48073:SF5">
    <property type="entry name" value="O-SUCCINYLBENZOATE SYNTHASE"/>
    <property type="match status" value="1"/>
</dbReference>
<proteinExistence type="predicted"/>
<evidence type="ECO:0000256" key="2">
    <source>
        <dbReference type="ARBA" id="ARBA00022723"/>
    </source>
</evidence>
<dbReference type="Pfam" id="PF02746">
    <property type="entry name" value="MR_MLE_N"/>
    <property type="match status" value="1"/>
</dbReference>
<comment type="cofactor">
    <cofactor evidence="1">
        <name>a divalent metal cation</name>
        <dbReference type="ChEBI" id="CHEBI:60240"/>
    </cofactor>
</comment>
<accession>A0AAW8TQC3</accession>
<evidence type="ECO:0000313" key="9">
    <source>
        <dbReference type="Proteomes" id="UP001255696"/>
    </source>
</evidence>
<dbReference type="CDD" id="cd03317">
    <property type="entry name" value="NAAAR"/>
    <property type="match status" value="1"/>
</dbReference>
<dbReference type="GO" id="GO:0016854">
    <property type="term" value="F:racemase and epimerase activity"/>
    <property type="evidence" value="ECO:0007669"/>
    <property type="project" value="UniProtKB-ARBA"/>
</dbReference>
<keyword evidence="3" id="KW-0460">Magnesium</keyword>
<feature type="domain" description="Mandelate racemase/muconate lactonizing enzyme C-terminal" evidence="7">
    <location>
        <begin position="143"/>
        <end position="235"/>
    </location>
</feature>
<organism evidence="8 9">
    <name type="scientific">Enterococcus cecorum</name>
    <dbReference type="NCBI Taxonomy" id="44008"/>
    <lineage>
        <taxon>Bacteria</taxon>
        <taxon>Bacillati</taxon>
        <taxon>Bacillota</taxon>
        <taxon>Bacilli</taxon>
        <taxon>Lactobacillales</taxon>
        <taxon>Enterococcaceae</taxon>
        <taxon>Enterococcus</taxon>
    </lineage>
</organism>
<dbReference type="RefSeq" id="WP_311898413.1">
    <property type="nucleotide sequence ID" value="NZ_CP184653.1"/>
</dbReference>
<comment type="caution">
    <text evidence="8">The sequence shown here is derived from an EMBL/GenBank/DDBJ whole genome shotgun (WGS) entry which is preliminary data.</text>
</comment>
<evidence type="ECO:0000256" key="1">
    <source>
        <dbReference type="ARBA" id="ARBA00001968"/>
    </source>
</evidence>
<dbReference type="InterPro" id="IPR013342">
    <property type="entry name" value="Mandelate_racemase_C"/>
</dbReference>
<dbReference type="Proteomes" id="UP001255696">
    <property type="component" value="Unassembled WGS sequence"/>
</dbReference>
<dbReference type="InterPro" id="IPR013341">
    <property type="entry name" value="Mandelate_racemase_N_dom"/>
</dbReference>
<dbReference type="SUPFAM" id="SSF51604">
    <property type="entry name" value="Enolase C-terminal domain-like"/>
    <property type="match status" value="1"/>
</dbReference>
<dbReference type="GO" id="GO:0046872">
    <property type="term" value="F:metal ion binding"/>
    <property type="evidence" value="ECO:0007669"/>
    <property type="project" value="UniProtKB-KW"/>
</dbReference>
<dbReference type="SFLD" id="SFLDF00009">
    <property type="entry name" value="o-succinylbenzoate_synthase"/>
    <property type="match status" value="1"/>
</dbReference>
<dbReference type="PANTHER" id="PTHR48073">
    <property type="entry name" value="O-SUCCINYLBENZOATE SYNTHASE-RELATED"/>
    <property type="match status" value="1"/>
</dbReference>
<evidence type="ECO:0000256" key="6">
    <source>
        <dbReference type="NCBIfam" id="TIGR01928"/>
    </source>
</evidence>
<dbReference type="GO" id="GO:0009234">
    <property type="term" value="P:menaquinone biosynthetic process"/>
    <property type="evidence" value="ECO:0007669"/>
    <property type="project" value="UniProtKB-UniRule"/>
</dbReference>
<dbReference type="AlphaFoldDB" id="A0AAW8TQC3"/>
<evidence type="ECO:0000259" key="7">
    <source>
        <dbReference type="SMART" id="SM00922"/>
    </source>
</evidence>
<dbReference type="NCBIfam" id="TIGR01928">
    <property type="entry name" value="menC_lowGC_arch"/>
    <property type="match status" value="1"/>
</dbReference>
<dbReference type="SFLD" id="SFLDG00180">
    <property type="entry name" value="muconate_cycloisomerase"/>
    <property type="match status" value="1"/>
</dbReference>
<dbReference type="SMART" id="SM00922">
    <property type="entry name" value="MR_MLE"/>
    <property type="match status" value="1"/>
</dbReference>
<dbReference type="Gene3D" id="3.20.20.120">
    <property type="entry name" value="Enolase-like C-terminal domain"/>
    <property type="match status" value="1"/>
</dbReference>